<gene>
    <name evidence="2" type="ORF">WN55_10313</name>
</gene>
<evidence type="ECO:0000256" key="1">
    <source>
        <dbReference type="SAM" id="MobiDB-lite"/>
    </source>
</evidence>
<dbReference type="Proteomes" id="UP000076502">
    <property type="component" value="Unassembled WGS sequence"/>
</dbReference>
<accession>A0A154P3J7</accession>
<dbReference type="AlphaFoldDB" id="A0A154P3J7"/>
<sequence length="89" mass="9552">MIENKSGMIRAQHNDRKWDTKSNSNRSGGWATVTGTLTRPLGEIRFESGVPGGSEATESGAEVEKLLWSRPVMGNSAPAKLTSGQHRAA</sequence>
<protein>
    <submittedName>
        <fullName evidence="2">Uncharacterized protein</fullName>
    </submittedName>
</protein>
<evidence type="ECO:0000313" key="3">
    <source>
        <dbReference type="Proteomes" id="UP000076502"/>
    </source>
</evidence>
<reference evidence="2 3" key="1">
    <citation type="submission" date="2015-07" db="EMBL/GenBank/DDBJ databases">
        <title>The genome of Dufourea novaeangliae.</title>
        <authorList>
            <person name="Pan H."/>
            <person name="Kapheim K."/>
        </authorList>
    </citation>
    <scope>NUCLEOTIDE SEQUENCE [LARGE SCALE GENOMIC DNA]</scope>
    <source>
        <strain evidence="2">0120121106</strain>
        <tissue evidence="2">Whole body</tissue>
    </source>
</reference>
<evidence type="ECO:0000313" key="2">
    <source>
        <dbReference type="EMBL" id="KZC06403.1"/>
    </source>
</evidence>
<dbReference type="EMBL" id="KQ434809">
    <property type="protein sequence ID" value="KZC06403.1"/>
    <property type="molecule type" value="Genomic_DNA"/>
</dbReference>
<name>A0A154P3J7_DUFNO</name>
<proteinExistence type="predicted"/>
<organism evidence="2 3">
    <name type="scientific">Dufourea novaeangliae</name>
    <name type="common">Sweat bee</name>
    <dbReference type="NCBI Taxonomy" id="178035"/>
    <lineage>
        <taxon>Eukaryota</taxon>
        <taxon>Metazoa</taxon>
        <taxon>Ecdysozoa</taxon>
        <taxon>Arthropoda</taxon>
        <taxon>Hexapoda</taxon>
        <taxon>Insecta</taxon>
        <taxon>Pterygota</taxon>
        <taxon>Neoptera</taxon>
        <taxon>Endopterygota</taxon>
        <taxon>Hymenoptera</taxon>
        <taxon>Apocrita</taxon>
        <taxon>Aculeata</taxon>
        <taxon>Apoidea</taxon>
        <taxon>Anthophila</taxon>
        <taxon>Halictidae</taxon>
        <taxon>Rophitinae</taxon>
        <taxon>Dufourea</taxon>
    </lineage>
</organism>
<feature type="compositionally biased region" description="Polar residues" evidence="1">
    <location>
        <begin position="21"/>
        <end position="35"/>
    </location>
</feature>
<feature type="region of interest" description="Disordered" evidence="1">
    <location>
        <begin position="1"/>
        <end position="35"/>
    </location>
</feature>
<feature type="region of interest" description="Disordered" evidence="1">
    <location>
        <begin position="70"/>
        <end position="89"/>
    </location>
</feature>
<keyword evidence="3" id="KW-1185">Reference proteome</keyword>